<dbReference type="AlphaFoldDB" id="A0A512DIN6"/>
<dbReference type="HAMAP" id="MF_00984">
    <property type="entry name" value="SSB"/>
    <property type="match status" value="1"/>
</dbReference>
<dbReference type="GO" id="GO:0009295">
    <property type="term" value="C:nucleoid"/>
    <property type="evidence" value="ECO:0007669"/>
    <property type="project" value="TreeGrafter"/>
</dbReference>
<keyword evidence="1 3" id="KW-0238">DNA-binding</keyword>
<organism evidence="5 6">
    <name type="scientific">Skermanella aerolata</name>
    <dbReference type="NCBI Taxonomy" id="393310"/>
    <lineage>
        <taxon>Bacteria</taxon>
        <taxon>Pseudomonadati</taxon>
        <taxon>Pseudomonadota</taxon>
        <taxon>Alphaproteobacteria</taxon>
        <taxon>Rhodospirillales</taxon>
        <taxon>Azospirillaceae</taxon>
        <taxon>Skermanella</taxon>
    </lineage>
</organism>
<dbReference type="InterPro" id="IPR000424">
    <property type="entry name" value="Primosome_PriB/ssb"/>
</dbReference>
<comment type="caution">
    <text evidence="3">Lacks conserved residue(s) required for the propagation of feature annotation.</text>
</comment>
<dbReference type="PANTHER" id="PTHR10302">
    <property type="entry name" value="SINGLE-STRANDED DNA-BINDING PROTEIN"/>
    <property type="match status" value="1"/>
</dbReference>
<dbReference type="Gene3D" id="2.40.50.140">
    <property type="entry name" value="Nucleic acid-binding proteins"/>
    <property type="match status" value="1"/>
</dbReference>
<evidence type="ECO:0000313" key="6">
    <source>
        <dbReference type="Proteomes" id="UP000321523"/>
    </source>
</evidence>
<name>A0A512DIN6_9PROT</name>
<dbReference type="InterPro" id="IPR012340">
    <property type="entry name" value="NA-bd_OB-fold"/>
</dbReference>
<dbReference type="PANTHER" id="PTHR10302:SF0">
    <property type="entry name" value="SINGLE-STRANDED DNA-BINDING PROTEIN, MITOCHONDRIAL"/>
    <property type="match status" value="1"/>
</dbReference>
<dbReference type="PIRSF" id="PIRSF002070">
    <property type="entry name" value="SSB"/>
    <property type="match status" value="1"/>
</dbReference>
<comment type="subunit">
    <text evidence="3">Homotetramer.</text>
</comment>
<dbReference type="GO" id="GO:0006310">
    <property type="term" value="P:DNA recombination"/>
    <property type="evidence" value="ECO:0007669"/>
    <property type="project" value="UniProtKB-KW"/>
</dbReference>
<dbReference type="SUPFAM" id="SSF50249">
    <property type="entry name" value="Nucleic acid-binding proteins"/>
    <property type="match status" value="1"/>
</dbReference>
<dbReference type="Proteomes" id="UP000321523">
    <property type="component" value="Unassembled WGS sequence"/>
</dbReference>
<dbReference type="Pfam" id="PF00436">
    <property type="entry name" value="SSB"/>
    <property type="match status" value="1"/>
</dbReference>
<dbReference type="CDD" id="cd04496">
    <property type="entry name" value="SSB_OBF"/>
    <property type="match status" value="1"/>
</dbReference>
<dbReference type="PROSITE" id="PS50935">
    <property type="entry name" value="SSB"/>
    <property type="match status" value="1"/>
</dbReference>
<comment type="caution">
    <text evidence="5">The sequence shown here is derived from an EMBL/GenBank/DDBJ whole genome shotgun (WGS) entry which is preliminary data.</text>
</comment>
<protein>
    <recommendedName>
        <fullName evidence="3 4">Single-stranded DNA-binding protein</fullName>
        <shortName evidence="3">SSB</shortName>
    </recommendedName>
</protein>
<dbReference type="RefSeq" id="WP_052830743.1">
    <property type="nucleotide sequence ID" value="NZ_BJYZ01000002.1"/>
</dbReference>
<sequence>MYQRFIAVGRLGRDPEISITAGGSRMASFSLATSEVAKGEERAEWHRVVVWDERLVDVIERRARKGTLVALEGQIRTRRWSGRDGKDNHSTEVVLDRFTSRFQVLSGARPHEEPVDGVETNQPVFDKRFAFDELPF</sequence>
<dbReference type="InterPro" id="IPR011344">
    <property type="entry name" value="ssDNA-bd"/>
</dbReference>
<gene>
    <name evidence="5" type="primary">ssb</name>
    <name evidence="5" type="ORF">SAE02_04640</name>
</gene>
<evidence type="ECO:0000256" key="2">
    <source>
        <dbReference type="ARBA" id="ARBA00023172"/>
    </source>
</evidence>
<keyword evidence="6" id="KW-1185">Reference proteome</keyword>
<dbReference type="GO" id="GO:0006260">
    <property type="term" value="P:DNA replication"/>
    <property type="evidence" value="ECO:0007669"/>
    <property type="project" value="InterPro"/>
</dbReference>
<evidence type="ECO:0000256" key="3">
    <source>
        <dbReference type="HAMAP-Rule" id="MF_00984"/>
    </source>
</evidence>
<dbReference type="EMBL" id="BJYZ01000002">
    <property type="protein sequence ID" value="GEO36316.1"/>
    <property type="molecule type" value="Genomic_DNA"/>
</dbReference>
<reference evidence="5 6" key="1">
    <citation type="submission" date="2019-07" db="EMBL/GenBank/DDBJ databases">
        <title>Whole genome shotgun sequence of Skermanella aerolata NBRC 106429.</title>
        <authorList>
            <person name="Hosoyama A."/>
            <person name="Uohara A."/>
            <person name="Ohji S."/>
            <person name="Ichikawa N."/>
        </authorList>
    </citation>
    <scope>NUCLEOTIDE SEQUENCE [LARGE SCALE GENOMIC DNA]</scope>
    <source>
        <strain evidence="5 6">NBRC 106429</strain>
    </source>
</reference>
<dbReference type="NCBIfam" id="TIGR00621">
    <property type="entry name" value="ssb"/>
    <property type="match status" value="1"/>
</dbReference>
<accession>A0A512DIN6</accession>
<evidence type="ECO:0000313" key="5">
    <source>
        <dbReference type="EMBL" id="GEO36316.1"/>
    </source>
</evidence>
<evidence type="ECO:0000256" key="1">
    <source>
        <dbReference type="ARBA" id="ARBA00023125"/>
    </source>
</evidence>
<evidence type="ECO:0000256" key="4">
    <source>
        <dbReference type="PIRNR" id="PIRNR002070"/>
    </source>
</evidence>
<dbReference type="OrthoDB" id="9809878at2"/>
<dbReference type="GO" id="GO:0003697">
    <property type="term" value="F:single-stranded DNA binding"/>
    <property type="evidence" value="ECO:0007669"/>
    <property type="project" value="UniProtKB-UniRule"/>
</dbReference>
<keyword evidence="2" id="KW-0233">DNA recombination</keyword>
<proteinExistence type="inferred from homology"/>